<proteinExistence type="inferred from homology"/>
<evidence type="ECO:0000256" key="3">
    <source>
        <dbReference type="ARBA" id="ARBA00022801"/>
    </source>
</evidence>
<feature type="transmembrane region" description="Helical" evidence="4">
    <location>
        <begin position="31"/>
        <end position="54"/>
    </location>
</feature>
<keyword evidence="4" id="KW-0812">Transmembrane</keyword>
<keyword evidence="4" id="KW-0472">Membrane</keyword>
<evidence type="ECO:0000313" key="7">
    <source>
        <dbReference type="Proteomes" id="UP001501521"/>
    </source>
</evidence>
<keyword evidence="3" id="KW-0378">Hydrolase</keyword>
<dbReference type="InterPro" id="IPR007137">
    <property type="entry name" value="DUF348"/>
</dbReference>
<evidence type="ECO:0000313" key="6">
    <source>
        <dbReference type="EMBL" id="GAA4906920.1"/>
    </source>
</evidence>
<keyword evidence="2" id="KW-0732">Signal</keyword>
<gene>
    <name evidence="6" type="ORF">GCM10025789_28010</name>
</gene>
<dbReference type="Pfam" id="PF07501">
    <property type="entry name" value="G5"/>
    <property type="match status" value="1"/>
</dbReference>
<evidence type="ECO:0000259" key="5">
    <source>
        <dbReference type="PROSITE" id="PS51109"/>
    </source>
</evidence>
<dbReference type="CDD" id="cd13925">
    <property type="entry name" value="RPF"/>
    <property type="match status" value="1"/>
</dbReference>
<keyword evidence="7" id="KW-1185">Reference proteome</keyword>
<organism evidence="6 7">
    <name type="scientific">Tessaracoccus lubricantis</name>
    <dbReference type="NCBI Taxonomy" id="545543"/>
    <lineage>
        <taxon>Bacteria</taxon>
        <taxon>Bacillati</taxon>
        <taxon>Actinomycetota</taxon>
        <taxon>Actinomycetes</taxon>
        <taxon>Propionibacteriales</taxon>
        <taxon>Propionibacteriaceae</taxon>
        <taxon>Tessaracoccus</taxon>
    </lineage>
</organism>
<evidence type="ECO:0000256" key="4">
    <source>
        <dbReference type="SAM" id="Phobius"/>
    </source>
</evidence>
<dbReference type="InterPro" id="IPR010618">
    <property type="entry name" value="RPF"/>
</dbReference>
<dbReference type="SUPFAM" id="SSF53955">
    <property type="entry name" value="Lysozyme-like"/>
    <property type="match status" value="1"/>
</dbReference>
<dbReference type="Pfam" id="PF06737">
    <property type="entry name" value="Transglycosylas"/>
    <property type="match status" value="1"/>
</dbReference>
<dbReference type="PROSITE" id="PS51109">
    <property type="entry name" value="G5"/>
    <property type="match status" value="1"/>
</dbReference>
<dbReference type="Pfam" id="PF03990">
    <property type="entry name" value="DUF348"/>
    <property type="match status" value="3"/>
</dbReference>
<comment type="similarity">
    <text evidence="1">Belongs to the transglycosylase family. Rpf subfamily.</text>
</comment>
<dbReference type="Proteomes" id="UP001501521">
    <property type="component" value="Unassembled WGS sequence"/>
</dbReference>
<keyword evidence="4" id="KW-1133">Transmembrane helix</keyword>
<dbReference type="InterPro" id="IPR011098">
    <property type="entry name" value="G5_dom"/>
</dbReference>
<name>A0ABP9FM76_9ACTN</name>
<feature type="domain" description="G5" evidence="5">
    <location>
        <begin position="223"/>
        <end position="303"/>
    </location>
</feature>
<reference evidence="7" key="1">
    <citation type="journal article" date="2019" name="Int. J. Syst. Evol. Microbiol.">
        <title>The Global Catalogue of Microorganisms (GCM) 10K type strain sequencing project: providing services to taxonomists for standard genome sequencing and annotation.</title>
        <authorList>
            <consortium name="The Broad Institute Genomics Platform"/>
            <consortium name="The Broad Institute Genome Sequencing Center for Infectious Disease"/>
            <person name="Wu L."/>
            <person name="Ma J."/>
        </authorList>
    </citation>
    <scope>NUCLEOTIDE SEQUENCE [LARGE SCALE GENOMIC DNA]</scope>
    <source>
        <strain evidence="7">JCM 19125</strain>
    </source>
</reference>
<dbReference type="Gene3D" id="2.20.230.10">
    <property type="entry name" value="Resuscitation-promoting factor rpfb"/>
    <property type="match status" value="1"/>
</dbReference>
<sequence length="395" mass="42076">MESSQAGVSLFSLESQRTPIRGLFEQMAKKIWTPVIAGVSALALVGGVGVASALDKSDVTMVVDGVSRTIAVRENTVAQVLELEGIEPGPHDVVLPAADTPVVDGLEISVAYARPLNVSIDGEERELWTTAKNVGDALKMLRLDAADSKLSASRSAAISREGLSLDIVTAKDYTLTAGGATTPKRLAGTVADALAEAGITPDADDKLSPAAETQLEDGMEIVFVRVDVKPSTKTVAVAFDKTTVKSDDMLKGDEKVTTKGVPGENLETYTNVYEDGVLKSSQLASTEVVKEPVTQVTTVGTKVVPVATSSSSGEGLDLRRASMWDRIARCESTNRWNINTGNGYYGGLQFNLQTWRSVGGTDFAAYPHQATREEQITVANRLYDQRGLQPWGCKP</sequence>
<evidence type="ECO:0000256" key="2">
    <source>
        <dbReference type="ARBA" id="ARBA00022729"/>
    </source>
</evidence>
<comment type="caution">
    <text evidence="6">The sequence shown here is derived from an EMBL/GenBank/DDBJ whole genome shotgun (WGS) entry which is preliminary data.</text>
</comment>
<dbReference type="EMBL" id="BAABLV010000041">
    <property type="protein sequence ID" value="GAA4906920.1"/>
    <property type="molecule type" value="Genomic_DNA"/>
</dbReference>
<dbReference type="InterPro" id="IPR023346">
    <property type="entry name" value="Lysozyme-like_dom_sf"/>
</dbReference>
<dbReference type="SMART" id="SM01208">
    <property type="entry name" value="G5"/>
    <property type="match status" value="1"/>
</dbReference>
<protein>
    <recommendedName>
        <fullName evidence="5">G5 domain-containing protein</fullName>
    </recommendedName>
</protein>
<evidence type="ECO:0000256" key="1">
    <source>
        <dbReference type="ARBA" id="ARBA00010830"/>
    </source>
</evidence>
<dbReference type="Gene3D" id="1.10.530.10">
    <property type="match status" value="1"/>
</dbReference>
<accession>A0ABP9FM76</accession>